<evidence type="ECO:0000256" key="2">
    <source>
        <dbReference type="ARBA" id="ARBA00006070"/>
    </source>
</evidence>
<evidence type="ECO:0000313" key="8">
    <source>
        <dbReference type="Proteomes" id="UP001370490"/>
    </source>
</evidence>
<organism evidence="7 8">
    <name type="scientific">Dillenia turbinata</name>
    <dbReference type="NCBI Taxonomy" id="194707"/>
    <lineage>
        <taxon>Eukaryota</taxon>
        <taxon>Viridiplantae</taxon>
        <taxon>Streptophyta</taxon>
        <taxon>Embryophyta</taxon>
        <taxon>Tracheophyta</taxon>
        <taxon>Spermatophyta</taxon>
        <taxon>Magnoliopsida</taxon>
        <taxon>eudicotyledons</taxon>
        <taxon>Gunneridae</taxon>
        <taxon>Pentapetalae</taxon>
        <taxon>Dilleniales</taxon>
        <taxon>Dilleniaceae</taxon>
        <taxon>Dillenia</taxon>
    </lineage>
</organism>
<comment type="caution">
    <text evidence="7">The sequence shown here is derived from an EMBL/GenBank/DDBJ whole genome shotgun (WGS) entry which is preliminary data.</text>
</comment>
<keyword evidence="5 6" id="KW-0472">Membrane</keyword>
<dbReference type="InterPro" id="IPR004932">
    <property type="entry name" value="Rer1"/>
</dbReference>
<sequence length="293" mass="34043">TKPPVKPSVETGTAIGESLPGSCRIPVDLRRLTVPKPARQDYPSRSSSLARFGSNRSRMCSSSLFRQWLLLILVRYRHLRAYLLIGFLSPPENPEIYDGPILPNRTSDEFRPFFRVSKFSSFQEMGCLDATTAKPGNFKGYSLIRAFRIGLVMTFFHPILVFYWFILFTLSMRRQLMHMIKYRYVPFTWGKQITVVNIENHLLAKPVEEISNFIITTKPVLNYATVILVDMVDLVKAWLTHQNAHERNRKKRVWDEHTRKAKAMDNKCLNESGIHFTSCLIQLRRKGNKTWFA</sequence>
<accession>A0AAN8Z416</accession>
<evidence type="ECO:0000256" key="5">
    <source>
        <dbReference type="ARBA" id="ARBA00023136"/>
    </source>
</evidence>
<dbReference type="GO" id="GO:0005783">
    <property type="term" value="C:endoplasmic reticulum"/>
    <property type="evidence" value="ECO:0007669"/>
    <property type="project" value="GOC"/>
</dbReference>
<feature type="non-terminal residue" evidence="7">
    <location>
        <position position="293"/>
    </location>
</feature>
<dbReference type="EMBL" id="JBAMMX010000017">
    <property type="protein sequence ID" value="KAK6924016.1"/>
    <property type="molecule type" value="Genomic_DNA"/>
</dbReference>
<evidence type="ECO:0000256" key="1">
    <source>
        <dbReference type="ARBA" id="ARBA00004141"/>
    </source>
</evidence>
<feature type="transmembrane region" description="Helical" evidence="6">
    <location>
        <begin position="146"/>
        <end position="170"/>
    </location>
</feature>
<protein>
    <submittedName>
        <fullName evidence="7">Retrieval of early ER protein Rer1</fullName>
    </submittedName>
</protein>
<feature type="non-terminal residue" evidence="7">
    <location>
        <position position="1"/>
    </location>
</feature>
<comment type="similarity">
    <text evidence="2">Belongs to the RER1 family.</text>
</comment>
<keyword evidence="4 6" id="KW-1133">Transmembrane helix</keyword>
<dbReference type="PANTHER" id="PTHR10743:SF28">
    <property type="entry name" value="PROTEIN RER1C"/>
    <property type="match status" value="1"/>
</dbReference>
<dbReference type="Pfam" id="PF03248">
    <property type="entry name" value="Rer1"/>
    <property type="match status" value="1"/>
</dbReference>
<proteinExistence type="inferred from homology"/>
<dbReference type="GO" id="GO:0006621">
    <property type="term" value="P:protein retention in ER lumen"/>
    <property type="evidence" value="ECO:0007669"/>
    <property type="project" value="TreeGrafter"/>
</dbReference>
<dbReference type="GO" id="GO:0000139">
    <property type="term" value="C:Golgi membrane"/>
    <property type="evidence" value="ECO:0007669"/>
    <property type="project" value="TreeGrafter"/>
</dbReference>
<name>A0AAN8Z416_9MAGN</name>
<evidence type="ECO:0000256" key="6">
    <source>
        <dbReference type="SAM" id="Phobius"/>
    </source>
</evidence>
<keyword evidence="8" id="KW-1185">Reference proteome</keyword>
<evidence type="ECO:0000256" key="4">
    <source>
        <dbReference type="ARBA" id="ARBA00022989"/>
    </source>
</evidence>
<keyword evidence="3 6" id="KW-0812">Transmembrane</keyword>
<dbReference type="AlphaFoldDB" id="A0AAN8Z416"/>
<dbReference type="Proteomes" id="UP001370490">
    <property type="component" value="Unassembled WGS sequence"/>
</dbReference>
<gene>
    <name evidence="7" type="ORF">RJ641_010216</name>
</gene>
<dbReference type="GO" id="GO:0006890">
    <property type="term" value="P:retrograde vesicle-mediated transport, Golgi to endoplasmic reticulum"/>
    <property type="evidence" value="ECO:0007669"/>
    <property type="project" value="TreeGrafter"/>
</dbReference>
<evidence type="ECO:0000256" key="3">
    <source>
        <dbReference type="ARBA" id="ARBA00022692"/>
    </source>
</evidence>
<comment type="subcellular location">
    <subcellularLocation>
        <location evidence="1">Membrane</location>
        <topology evidence="1">Multi-pass membrane protein</topology>
    </subcellularLocation>
</comment>
<dbReference type="PANTHER" id="PTHR10743">
    <property type="entry name" value="PROTEIN RER1"/>
    <property type="match status" value="1"/>
</dbReference>
<evidence type="ECO:0000313" key="7">
    <source>
        <dbReference type="EMBL" id="KAK6924016.1"/>
    </source>
</evidence>
<reference evidence="7 8" key="1">
    <citation type="submission" date="2023-12" db="EMBL/GenBank/DDBJ databases">
        <title>A high-quality genome assembly for Dillenia turbinata (Dilleniales).</title>
        <authorList>
            <person name="Chanderbali A."/>
        </authorList>
    </citation>
    <scope>NUCLEOTIDE SEQUENCE [LARGE SCALE GENOMIC DNA]</scope>
    <source>
        <strain evidence="7">LSX21</strain>
        <tissue evidence="7">Leaf</tissue>
    </source>
</reference>